<proteinExistence type="inferred from homology"/>
<dbReference type="Pfam" id="PF13561">
    <property type="entry name" value="adh_short_C2"/>
    <property type="match status" value="1"/>
</dbReference>
<dbReference type="SMART" id="SM00822">
    <property type="entry name" value="PKS_KR"/>
    <property type="match status" value="1"/>
</dbReference>
<protein>
    <submittedName>
        <fullName evidence="4">NAD(P)-dependent dehydrogenase (Short-subunit alcohol dehydrogenase family)</fullName>
    </submittedName>
</protein>
<evidence type="ECO:0000313" key="5">
    <source>
        <dbReference type="Proteomes" id="UP000528286"/>
    </source>
</evidence>
<dbReference type="PRINTS" id="PR00081">
    <property type="entry name" value="GDHRDH"/>
</dbReference>
<evidence type="ECO:0000256" key="2">
    <source>
        <dbReference type="ARBA" id="ARBA00023002"/>
    </source>
</evidence>
<reference evidence="4 5" key="1">
    <citation type="submission" date="2020-08" db="EMBL/GenBank/DDBJ databases">
        <title>Genomic Encyclopedia of Type Strains, Phase IV (KMG-IV): sequencing the most valuable type-strain genomes for metagenomic binning, comparative biology and taxonomic classification.</title>
        <authorList>
            <person name="Goeker M."/>
        </authorList>
    </citation>
    <scope>NUCLEOTIDE SEQUENCE [LARGE SCALE GENOMIC DNA]</scope>
    <source>
        <strain evidence="4 5">DSM 29853</strain>
    </source>
</reference>
<gene>
    <name evidence="4" type="ORF">GGR23_002369</name>
</gene>
<dbReference type="InterPro" id="IPR036291">
    <property type="entry name" value="NAD(P)-bd_dom_sf"/>
</dbReference>
<evidence type="ECO:0000313" key="4">
    <source>
        <dbReference type="EMBL" id="MBB4065168.1"/>
    </source>
</evidence>
<dbReference type="InterPro" id="IPR057326">
    <property type="entry name" value="KR_dom"/>
</dbReference>
<dbReference type="NCBIfam" id="NF005559">
    <property type="entry name" value="PRK07231.1"/>
    <property type="match status" value="1"/>
</dbReference>
<dbReference type="FunFam" id="3.40.50.720:FF:000240">
    <property type="entry name" value="SDR family oxidoreductase"/>
    <property type="match status" value="1"/>
</dbReference>
<dbReference type="GO" id="GO:0016616">
    <property type="term" value="F:oxidoreductase activity, acting on the CH-OH group of donors, NAD or NADP as acceptor"/>
    <property type="evidence" value="ECO:0007669"/>
    <property type="project" value="TreeGrafter"/>
</dbReference>
<dbReference type="PANTHER" id="PTHR42760:SF115">
    <property type="entry name" value="3-OXOACYL-[ACYL-CARRIER-PROTEIN] REDUCTASE FABG"/>
    <property type="match status" value="1"/>
</dbReference>
<comment type="similarity">
    <text evidence="1">Belongs to the short-chain dehydrogenases/reductases (SDR) family.</text>
</comment>
<name>A0A7W6NKS1_9HYPH</name>
<dbReference type="SUPFAM" id="SSF51735">
    <property type="entry name" value="NAD(P)-binding Rossmann-fold domains"/>
    <property type="match status" value="1"/>
</dbReference>
<accession>A0A7W6NKS1</accession>
<comment type="caution">
    <text evidence="4">The sequence shown here is derived from an EMBL/GenBank/DDBJ whole genome shotgun (WGS) entry which is preliminary data.</text>
</comment>
<dbReference type="Proteomes" id="UP000528286">
    <property type="component" value="Unassembled WGS sequence"/>
</dbReference>
<keyword evidence="2" id="KW-0560">Oxidoreductase</keyword>
<evidence type="ECO:0000259" key="3">
    <source>
        <dbReference type="SMART" id="SM00822"/>
    </source>
</evidence>
<dbReference type="GO" id="GO:0005975">
    <property type="term" value="P:carbohydrate metabolic process"/>
    <property type="evidence" value="ECO:0007669"/>
    <property type="project" value="UniProtKB-ARBA"/>
</dbReference>
<dbReference type="EMBL" id="JACIEZ010000004">
    <property type="protein sequence ID" value="MBB4065168.1"/>
    <property type="molecule type" value="Genomic_DNA"/>
</dbReference>
<dbReference type="AlphaFoldDB" id="A0A7W6NKS1"/>
<organism evidence="4 5">
    <name type="scientific">Gellertiella hungarica</name>
    <dbReference type="NCBI Taxonomy" id="1572859"/>
    <lineage>
        <taxon>Bacteria</taxon>
        <taxon>Pseudomonadati</taxon>
        <taxon>Pseudomonadota</taxon>
        <taxon>Alphaproteobacteria</taxon>
        <taxon>Hyphomicrobiales</taxon>
        <taxon>Rhizobiaceae</taxon>
        <taxon>Gellertiella</taxon>
    </lineage>
</organism>
<dbReference type="NCBIfam" id="NF009466">
    <property type="entry name" value="PRK12826.1-2"/>
    <property type="match status" value="1"/>
</dbReference>
<dbReference type="InterPro" id="IPR002347">
    <property type="entry name" value="SDR_fam"/>
</dbReference>
<dbReference type="RefSeq" id="WP_183366475.1">
    <property type="nucleotide sequence ID" value="NZ_JACIEZ010000004.1"/>
</dbReference>
<feature type="domain" description="Ketoreductase" evidence="3">
    <location>
        <begin position="10"/>
        <end position="191"/>
    </location>
</feature>
<dbReference type="PANTHER" id="PTHR42760">
    <property type="entry name" value="SHORT-CHAIN DEHYDROGENASES/REDUCTASES FAMILY MEMBER"/>
    <property type="match status" value="1"/>
</dbReference>
<keyword evidence="5" id="KW-1185">Reference proteome</keyword>
<evidence type="ECO:0000256" key="1">
    <source>
        <dbReference type="ARBA" id="ARBA00006484"/>
    </source>
</evidence>
<dbReference type="PRINTS" id="PR00080">
    <property type="entry name" value="SDRFAMILY"/>
</dbReference>
<dbReference type="Gene3D" id="3.40.50.720">
    <property type="entry name" value="NAD(P)-binding Rossmann-like Domain"/>
    <property type="match status" value="1"/>
</dbReference>
<sequence>MLNAFEIAGRTAVITGGARGIGRSIGEAFLKAGASIILLDRDHRQGEETLRAMEEMHPGRSRFIALDVTDEADVRRVADDICRENVPDILVNNAGIVSNTPFADLTHAQWQDVVNVNLGGTFLCMQAFGGHMVKARKGSIVNISSICGDVAAVPQSQTAYDASKAGVNQLTRSLAAEWARHGVRVNAVAPGYVATDMTLAGRKNQMCYKTWIRMTPMARFAEPEEIANAVVFLASDAASFITGTILMADGGYTAI</sequence>